<keyword evidence="2" id="KW-1185">Reference proteome</keyword>
<protein>
    <submittedName>
        <fullName evidence="1">Uncharacterized protein</fullName>
    </submittedName>
</protein>
<reference evidence="1 2" key="1">
    <citation type="submission" date="2018-06" db="EMBL/GenBank/DDBJ databases">
        <title>Genome analysis of cellulolytic fungus Trichoderma lentiforme CFAM-422.</title>
        <authorList>
            <person name="Steindorff A.S."/>
            <person name="Formighieri E.F."/>
            <person name="Midorikawa G.E.O."/>
            <person name="Tamietti M.S."/>
            <person name="Ramos E.Z."/>
            <person name="Silva A.S."/>
            <person name="Bon E.P.S."/>
            <person name="Mendes T.D."/>
            <person name="Damaso M.C.T."/>
            <person name="Favaro L.C.L."/>
        </authorList>
    </citation>
    <scope>NUCLEOTIDE SEQUENCE [LARGE SCALE GENOMIC DNA]</scope>
    <source>
        <strain evidence="1 2">CFAM-422</strain>
    </source>
</reference>
<sequence>MLNYLYRGGSSFNKDSASVLRGVMERGTPVAPFKAIYTDLVVRKMATVEAVWEDLRYIIRGKV</sequence>
<dbReference type="EMBL" id="QLNT01000016">
    <property type="protein sequence ID" value="KAF3066719.1"/>
    <property type="molecule type" value="Genomic_DNA"/>
</dbReference>
<accession>A0A9P4XAW1</accession>
<evidence type="ECO:0000313" key="2">
    <source>
        <dbReference type="Proteomes" id="UP000801864"/>
    </source>
</evidence>
<organism evidence="1 2">
    <name type="scientific">Trichoderma lentiforme</name>
    <dbReference type="NCBI Taxonomy" id="1567552"/>
    <lineage>
        <taxon>Eukaryota</taxon>
        <taxon>Fungi</taxon>
        <taxon>Dikarya</taxon>
        <taxon>Ascomycota</taxon>
        <taxon>Pezizomycotina</taxon>
        <taxon>Sordariomycetes</taxon>
        <taxon>Hypocreomycetidae</taxon>
        <taxon>Hypocreales</taxon>
        <taxon>Hypocreaceae</taxon>
        <taxon>Trichoderma</taxon>
    </lineage>
</organism>
<proteinExistence type="predicted"/>
<name>A0A9P4XAW1_9HYPO</name>
<dbReference type="Proteomes" id="UP000801864">
    <property type="component" value="Unassembled WGS sequence"/>
</dbReference>
<evidence type="ECO:0000313" key="1">
    <source>
        <dbReference type="EMBL" id="KAF3066719.1"/>
    </source>
</evidence>
<gene>
    <name evidence="1" type="ORF">CFAM422_009132</name>
</gene>
<dbReference type="AlphaFoldDB" id="A0A9P4XAW1"/>
<comment type="caution">
    <text evidence="1">The sequence shown here is derived from an EMBL/GenBank/DDBJ whole genome shotgun (WGS) entry which is preliminary data.</text>
</comment>